<evidence type="ECO:0000313" key="4">
    <source>
        <dbReference type="EMBL" id="TQJ13051.1"/>
    </source>
</evidence>
<name>A0A542ECJ2_9MICO</name>
<comment type="caution">
    <text evidence="4">The sequence shown here is derived from an EMBL/GenBank/DDBJ whole genome shotgun (WGS) entry which is preliminary data.</text>
</comment>
<organism evidence="4 5">
    <name type="scientific">Yimella lutea</name>
    <dbReference type="NCBI Taxonomy" id="587872"/>
    <lineage>
        <taxon>Bacteria</taxon>
        <taxon>Bacillati</taxon>
        <taxon>Actinomycetota</taxon>
        <taxon>Actinomycetes</taxon>
        <taxon>Micrococcales</taxon>
        <taxon>Dermacoccaceae</taxon>
        <taxon>Yimella</taxon>
    </lineage>
</organism>
<dbReference type="Pfam" id="PF00498">
    <property type="entry name" value="FHA"/>
    <property type="match status" value="1"/>
</dbReference>
<evidence type="ECO:0000256" key="1">
    <source>
        <dbReference type="ARBA" id="ARBA00022553"/>
    </source>
</evidence>
<protein>
    <submittedName>
        <fullName evidence="4">Type III secretion system (T3SS) inner membrane Yop/YscD-like protein</fullName>
    </submittedName>
</protein>
<dbReference type="PANTHER" id="PTHR23308">
    <property type="entry name" value="NUCLEAR INHIBITOR OF PROTEIN PHOSPHATASE-1"/>
    <property type="match status" value="1"/>
</dbReference>
<dbReference type="CDD" id="cd00060">
    <property type="entry name" value="FHA"/>
    <property type="match status" value="1"/>
</dbReference>
<gene>
    <name evidence="4" type="ORF">FB459_0440</name>
</gene>
<dbReference type="Proteomes" id="UP000320806">
    <property type="component" value="Unassembled WGS sequence"/>
</dbReference>
<proteinExistence type="predicted"/>
<evidence type="ECO:0000256" key="2">
    <source>
        <dbReference type="SAM" id="MobiDB-lite"/>
    </source>
</evidence>
<feature type="compositionally biased region" description="Pro residues" evidence="2">
    <location>
        <begin position="248"/>
        <end position="257"/>
    </location>
</feature>
<dbReference type="Pfam" id="PF12401">
    <property type="entry name" value="FhaA_N"/>
    <property type="match status" value="1"/>
</dbReference>
<evidence type="ECO:0000313" key="5">
    <source>
        <dbReference type="Proteomes" id="UP000320806"/>
    </source>
</evidence>
<dbReference type="SUPFAM" id="SSF49879">
    <property type="entry name" value="SMAD/FHA domain"/>
    <property type="match status" value="1"/>
</dbReference>
<dbReference type="EMBL" id="VFMO01000001">
    <property type="protein sequence ID" value="TQJ13051.1"/>
    <property type="molecule type" value="Genomic_DNA"/>
</dbReference>
<dbReference type="AlphaFoldDB" id="A0A542ECJ2"/>
<keyword evidence="5" id="KW-1185">Reference proteome</keyword>
<reference evidence="4 5" key="1">
    <citation type="submission" date="2019-06" db="EMBL/GenBank/DDBJ databases">
        <title>Sequencing the genomes of 1000 actinobacteria strains.</title>
        <authorList>
            <person name="Klenk H.-P."/>
        </authorList>
    </citation>
    <scope>NUCLEOTIDE SEQUENCE [LARGE SCALE GENOMIC DNA]</scope>
    <source>
        <strain evidence="4 5">DSM 19828</strain>
    </source>
</reference>
<dbReference type="InterPro" id="IPR050923">
    <property type="entry name" value="Cell_Proc_Reg/RNA_Proc"/>
</dbReference>
<dbReference type="InterPro" id="IPR022128">
    <property type="entry name" value="FhaA_N"/>
</dbReference>
<dbReference type="Gene3D" id="2.60.200.20">
    <property type="match status" value="1"/>
</dbReference>
<accession>A0A542ECJ2</accession>
<keyword evidence="1" id="KW-0597">Phosphoprotein</keyword>
<feature type="region of interest" description="Disordered" evidence="2">
    <location>
        <begin position="126"/>
        <end position="263"/>
    </location>
</feature>
<sequence length="361" mass="40228">MGLFDKLEKRLESGVNSAFAKAFRAEVQPVELASAMRRAMDDRATSAGKNKRPIVPNMFDIELSSTDHEHLTAYQAALVDELKASAAEHAETQRYTPGGPLTVNFTENDALETGVFKVRPSIARQAVQQPDPEPLHEAPTDAPEPEPSRKPAGGFALPGMRRRKHDPEFDDRSAAVTHRAGGAHDTYTGRSHEDADDRDVDSNDRAQDAHGWEEEEDEFGHAFVRRNQSDHQDQYEQPAEYYEEQPERPAPWTPSPAAPRSYRQRPYLDIDGDRYPLMGAITIIGRDDDVDIVLDDSGVSRRHSEVRVTNDGPHLVASLSDLGSTNGTFLNGERVTSVHLDEGDRITVGRTSIIFRQGKRR</sequence>
<dbReference type="InterPro" id="IPR008984">
    <property type="entry name" value="SMAD_FHA_dom_sf"/>
</dbReference>
<dbReference type="PROSITE" id="PS50006">
    <property type="entry name" value="FHA_DOMAIN"/>
    <property type="match status" value="1"/>
</dbReference>
<dbReference type="InterPro" id="IPR000253">
    <property type="entry name" value="FHA_dom"/>
</dbReference>
<dbReference type="Gene3D" id="3.30.2320.60">
    <property type="entry name" value="FhaA, phosphopeptide-binding domain (DUF3662)"/>
    <property type="match status" value="1"/>
</dbReference>
<evidence type="ECO:0000259" key="3">
    <source>
        <dbReference type="PROSITE" id="PS50006"/>
    </source>
</evidence>
<dbReference type="RefSeq" id="WP_246092284.1">
    <property type="nucleotide sequence ID" value="NZ_BAABCI010000039.1"/>
</dbReference>
<dbReference type="InterPro" id="IPR042287">
    <property type="entry name" value="FhaA_N_sf"/>
</dbReference>
<feature type="domain" description="FHA" evidence="3">
    <location>
        <begin position="282"/>
        <end position="335"/>
    </location>
</feature>
<feature type="compositionally biased region" description="Basic and acidic residues" evidence="2">
    <location>
        <begin position="190"/>
        <end position="212"/>
    </location>
</feature>
<dbReference type="SMART" id="SM00240">
    <property type="entry name" value="FHA"/>
    <property type="match status" value="1"/>
</dbReference>